<dbReference type="Proteomes" id="UP001157502">
    <property type="component" value="Chromosome 1"/>
</dbReference>
<evidence type="ECO:0000313" key="1">
    <source>
        <dbReference type="EMBL" id="KAJ8016173.1"/>
    </source>
</evidence>
<accession>A0ACC2HJX2</accession>
<comment type="caution">
    <text evidence="1">The sequence shown here is derived from an EMBL/GenBank/DDBJ whole genome shotgun (WGS) entry which is preliminary data.</text>
</comment>
<sequence>MEKNVPTEGISLCHSPTPQVLQTEYKVLRDNPKARKFIKNNKVTMKSACLIIVASFAVCHLTLARGQGIPPEEETGDRQTIDDIILQRAESLLLRSILQKIEEEDGANDGEFSQPLWMVKLQHPGKGYQDELEKRQHPGKREEDEDEDYLEVQKRQHPGKREDELESFVELQRRQHPGKRTTLEQITVNPALLSELSKRQHPGKRHPVMYSKRQHPGRRGLDDGSDALDLQELLEKRQHPGKRYWDNTIPCDVMDPGCSNKANLLLELWDNVTKSRAEEKRQHPGKRSAPDEDLTEPE</sequence>
<evidence type="ECO:0000313" key="2">
    <source>
        <dbReference type="Proteomes" id="UP001157502"/>
    </source>
</evidence>
<reference evidence="1" key="1">
    <citation type="submission" date="2021-05" db="EMBL/GenBank/DDBJ databases">
        <authorList>
            <person name="Pan Q."/>
            <person name="Jouanno E."/>
            <person name="Zahm M."/>
            <person name="Klopp C."/>
            <person name="Cabau C."/>
            <person name="Louis A."/>
            <person name="Berthelot C."/>
            <person name="Parey E."/>
            <person name="Roest Crollius H."/>
            <person name="Montfort J."/>
            <person name="Robinson-Rechavi M."/>
            <person name="Bouchez O."/>
            <person name="Lampietro C."/>
            <person name="Lopez Roques C."/>
            <person name="Donnadieu C."/>
            <person name="Postlethwait J."/>
            <person name="Bobe J."/>
            <person name="Dillon D."/>
            <person name="Chandos A."/>
            <person name="von Hippel F."/>
            <person name="Guiguen Y."/>
        </authorList>
    </citation>
    <scope>NUCLEOTIDE SEQUENCE</scope>
    <source>
        <strain evidence="1">YG-Jan2019</strain>
    </source>
</reference>
<name>A0ACC2HJX2_DALPE</name>
<keyword evidence="2" id="KW-1185">Reference proteome</keyword>
<protein>
    <submittedName>
        <fullName evidence="1">Uncharacterized protein</fullName>
    </submittedName>
</protein>
<dbReference type="EMBL" id="CM055728">
    <property type="protein sequence ID" value="KAJ8016173.1"/>
    <property type="molecule type" value="Genomic_DNA"/>
</dbReference>
<organism evidence="1 2">
    <name type="scientific">Dallia pectoralis</name>
    <name type="common">Alaska blackfish</name>
    <dbReference type="NCBI Taxonomy" id="75939"/>
    <lineage>
        <taxon>Eukaryota</taxon>
        <taxon>Metazoa</taxon>
        <taxon>Chordata</taxon>
        <taxon>Craniata</taxon>
        <taxon>Vertebrata</taxon>
        <taxon>Euteleostomi</taxon>
        <taxon>Actinopterygii</taxon>
        <taxon>Neopterygii</taxon>
        <taxon>Teleostei</taxon>
        <taxon>Protacanthopterygii</taxon>
        <taxon>Esociformes</taxon>
        <taxon>Umbridae</taxon>
        <taxon>Dallia</taxon>
    </lineage>
</organism>
<gene>
    <name evidence="1" type="ORF">DPEC_G00004450</name>
</gene>
<proteinExistence type="predicted"/>